<sequence length="440" mass="47950">MQHILCSKGRGKRLGALVMTLVMVFFAMTAALPAAEAVTQKDIDNLKSQAASLKEQKSDIQKKLDKLSNSKNSALDQKFLLEEKINVLREQIALSEQSIQEYGKQIDQKEEELAAAKEEEAKYYDEFCERVRSMEERGNVSYWAVLFNANSFSDLLDQINAISEVMDYDNEVMDNLAAARQAVADAKAELEESKAAEESAKADLETQKADLVKEQASVEATIQEITSQSSVYAQKMDELEDDSASVSSQIAQAEKTYQAQIAAQKKAEEEAARKKAEEEAKKQQQQQNQNNSNSNSNSKPSGGGGTAGSGGYLWPLSGYTRVSSPFGYRNCPFHGQELHGGCDIPAPYGTPIKAAKSGVVIISTYGSSYGNYVTIAHSDGSRTMYAHQSQRAVSAGQTVSQGEVIGYVGSTGSSTGNHLHFELWLNSSSSSRVNPVAYCF</sequence>
<feature type="chain" id="PRO_5038502993" evidence="4">
    <location>
        <begin position="31"/>
        <end position="440"/>
    </location>
</feature>
<dbReference type="InterPro" id="IPR016047">
    <property type="entry name" value="M23ase_b-sheet_dom"/>
</dbReference>
<dbReference type="Pfam" id="PF24568">
    <property type="entry name" value="CC_PcsB"/>
    <property type="match status" value="1"/>
</dbReference>
<dbReference type="Proteomes" id="UP000260649">
    <property type="component" value="Unassembled WGS sequence"/>
</dbReference>
<dbReference type="PANTHER" id="PTHR21666">
    <property type="entry name" value="PEPTIDASE-RELATED"/>
    <property type="match status" value="1"/>
</dbReference>
<dbReference type="GO" id="GO:0004222">
    <property type="term" value="F:metalloendopeptidase activity"/>
    <property type="evidence" value="ECO:0007669"/>
    <property type="project" value="TreeGrafter"/>
</dbReference>
<dbReference type="InterPro" id="IPR050570">
    <property type="entry name" value="Cell_wall_metabolism_enzyme"/>
</dbReference>
<dbReference type="OrthoDB" id="9809488at2"/>
<dbReference type="GeneID" id="97994252"/>
<comment type="caution">
    <text evidence="7">The sequence shown here is derived from an EMBL/GenBank/DDBJ whole genome shotgun (WGS) entry which is preliminary data.</text>
</comment>
<accession>A0A3E2B6T9</accession>
<feature type="region of interest" description="Disordered" evidence="3">
    <location>
        <begin position="268"/>
        <end position="309"/>
    </location>
</feature>
<evidence type="ECO:0000256" key="4">
    <source>
        <dbReference type="SAM" id="SignalP"/>
    </source>
</evidence>
<keyword evidence="1 4" id="KW-0732">Signal</keyword>
<proteinExistence type="predicted"/>
<dbReference type="RefSeq" id="WP_117141457.1">
    <property type="nucleotide sequence ID" value="NZ_CAKXKJ010000003.1"/>
</dbReference>
<feature type="compositionally biased region" description="Basic and acidic residues" evidence="3">
    <location>
        <begin position="268"/>
        <end position="282"/>
    </location>
</feature>
<dbReference type="InterPro" id="IPR011055">
    <property type="entry name" value="Dup_hybrid_motif"/>
</dbReference>
<dbReference type="InterPro" id="IPR057309">
    <property type="entry name" value="PcsB_CC"/>
</dbReference>
<organism evidence="7 8">
    <name type="scientific">Evtepia gabavorous</name>
    <dbReference type="NCBI Taxonomy" id="2211183"/>
    <lineage>
        <taxon>Bacteria</taxon>
        <taxon>Bacillati</taxon>
        <taxon>Bacillota</taxon>
        <taxon>Clostridia</taxon>
        <taxon>Eubacteriales</taxon>
        <taxon>Evtepia</taxon>
    </lineage>
</organism>
<evidence type="ECO:0000256" key="3">
    <source>
        <dbReference type="SAM" id="MobiDB-lite"/>
    </source>
</evidence>
<dbReference type="SUPFAM" id="SSF51261">
    <property type="entry name" value="Duplicated hybrid motif"/>
    <property type="match status" value="1"/>
</dbReference>
<keyword evidence="8" id="KW-1185">Reference proteome</keyword>
<dbReference type="CDD" id="cd12797">
    <property type="entry name" value="M23_peptidase"/>
    <property type="match status" value="1"/>
</dbReference>
<evidence type="ECO:0000259" key="6">
    <source>
        <dbReference type="Pfam" id="PF24568"/>
    </source>
</evidence>
<evidence type="ECO:0000256" key="2">
    <source>
        <dbReference type="SAM" id="Coils"/>
    </source>
</evidence>
<feature type="signal peptide" evidence="4">
    <location>
        <begin position="1"/>
        <end position="30"/>
    </location>
</feature>
<evidence type="ECO:0000313" key="7">
    <source>
        <dbReference type="EMBL" id="RFT07694.1"/>
    </source>
</evidence>
<dbReference type="EMBL" id="QQRQ01000001">
    <property type="protein sequence ID" value="RFT07694.1"/>
    <property type="molecule type" value="Genomic_DNA"/>
</dbReference>
<dbReference type="AlphaFoldDB" id="A0A3E2B6T9"/>
<evidence type="ECO:0000259" key="5">
    <source>
        <dbReference type="Pfam" id="PF01551"/>
    </source>
</evidence>
<name>A0A3E2B6T9_9FIRM</name>
<dbReference type="Pfam" id="PF01551">
    <property type="entry name" value="Peptidase_M23"/>
    <property type="match status" value="1"/>
</dbReference>
<feature type="compositionally biased region" description="Low complexity" evidence="3">
    <location>
        <begin position="283"/>
        <end position="299"/>
    </location>
</feature>
<dbReference type="Gene3D" id="6.10.250.3150">
    <property type="match status" value="1"/>
</dbReference>
<feature type="coiled-coil region" evidence="2">
    <location>
        <begin position="36"/>
        <end position="126"/>
    </location>
</feature>
<reference evidence="7 8" key="1">
    <citation type="submission" date="2018-07" db="EMBL/GenBank/DDBJ databases">
        <title>GABA Modulating Bacteria of the Human Gut Microbiota.</title>
        <authorList>
            <person name="Strandwitz P."/>
            <person name="Kim K.H."/>
            <person name="Terekhova D."/>
            <person name="Liu J.K."/>
            <person name="Sharma A."/>
            <person name="Levering J."/>
            <person name="Mcdonald D."/>
            <person name="Dietrich D."/>
            <person name="Ramadhar T.R."/>
            <person name="Lekbua A."/>
            <person name="Mroue N."/>
            <person name="Liston C."/>
            <person name="Stewart E.J."/>
            <person name="Dubin M.J."/>
            <person name="Zengler K."/>
            <person name="Knight R."/>
            <person name="Gilbert J.A."/>
            <person name="Clardy J."/>
            <person name="Lewis K."/>
        </authorList>
    </citation>
    <scope>NUCLEOTIDE SEQUENCE [LARGE SCALE GENOMIC DNA]</scope>
    <source>
        <strain evidence="7 8">KLE1738</strain>
    </source>
</reference>
<keyword evidence="2" id="KW-0175">Coiled coil</keyword>
<evidence type="ECO:0000256" key="1">
    <source>
        <dbReference type="ARBA" id="ARBA00022729"/>
    </source>
</evidence>
<evidence type="ECO:0000313" key="8">
    <source>
        <dbReference type="Proteomes" id="UP000260649"/>
    </source>
</evidence>
<dbReference type="Gene3D" id="2.70.70.10">
    <property type="entry name" value="Glucose Permease (Domain IIA)"/>
    <property type="match status" value="1"/>
</dbReference>
<gene>
    <name evidence="7" type="ORF">DV520_00705</name>
</gene>
<feature type="domain" description="M23ase beta-sheet core" evidence="5">
    <location>
        <begin position="338"/>
        <end position="428"/>
    </location>
</feature>
<dbReference type="PANTHER" id="PTHR21666:SF286">
    <property type="entry name" value="LIPOPROTEIN NLPD"/>
    <property type="match status" value="1"/>
</dbReference>
<feature type="domain" description="Peptidoglycan hydrolase PcsB coiled-coil" evidence="6">
    <location>
        <begin position="121"/>
        <end position="185"/>
    </location>
</feature>
<protein>
    <submittedName>
        <fullName evidence="7">Peptidase M23</fullName>
    </submittedName>
</protein>